<dbReference type="InterPro" id="IPR003156">
    <property type="entry name" value="DHHA1_dom"/>
</dbReference>
<feature type="domain" description="DHHA1" evidence="2">
    <location>
        <begin position="368"/>
        <end position="463"/>
    </location>
</feature>
<dbReference type="SUPFAM" id="SSF64182">
    <property type="entry name" value="DHH phosphoesterases"/>
    <property type="match status" value="1"/>
</dbReference>
<dbReference type="InterPro" id="IPR001667">
    <property type="entry name" value="DDH_dom"/>
</dbReference>
<dbReference type="InterPro" id="IPR038763">
    <property type="entry name" value="DHH_sf"/>
</dbReference>
<dbReference type="PANTHER" id="PTHR30255">
    <property type="entry name" value="SINGLE-STRANDED-DNA-SPECIFIC EXONUCLEASE RECJ"/>
    <property type="match status" value="1"/>
</dbReference>
<evidence type="ECO:0000313" key="4">
    <source>
        <dbReference type="Proteomes" id="UP000501076"/>
    </source>
</evidence>
<accession>A0A6M6EAU7</accession>
<keyword evidence="3" id="KW-0614">Plasmid</keyword>
<dbReference type="Pfam" id="PF01368">
    <property type="entry name" value="DHH"/>
    <property type="match status" value="1"/>
</dbReference>
<dbReference type="AlphaFoldDB" id="A0A6M6EAU7"/>
<organism evidence="3 4">
    <name type="scientific">Priestia megaterium</name>
    <name type="common">Bacillus megaterium</name>
    <dbReference type="NCBI Taxonomy" id="1404"/>
    <lineage>
        <taxon>Bacteria</taxon>
        <taxon>Bacillati</taxon>
        <taxon>Bacillota</taxon>
        <taxon>Bacilli</taxon>
        <taxon>Bacillales</taxon>
        <taxon>Bacillaceae</taxon>
        <taxon>Priestia</taxon>
    </lineage>
</organism>
<sequence>MISIERLKSLYPYATPTDIDNYKRVLEYIGVNDEGVDGFLNPSLKLFHHPYEMKDLEKALDRLLKAFAENEKILFFGDYDTDGCTTTALFVKVLRDKGIHVDYYVPHRHKDGYGLNATKMKEFAEQYDLIVTGDTGIKEMETIHNCQIDVIVTDHHEPFVTADEELLSQYRGMADIIVKDGETMVIPSAYAVVNPKRIDCDYPNKCLSGVAVIFKLLQGLFIKNGWKQVDLTQHLDLVATGLVADLVPQFDVEHQDSEVRMMTKVGLQIMNQNPKPWVNSIVEISKIEEINHNALGFVFGPRFNAAGRLDSPFPVVKYLLEDDEEASREKALVLEKYNTDRKELQKEATESIIEFLKDKDTSWTDRIVVVKAEPQYHSGIAGLVASRLVGQYNVPAIVLCEKEVDGQKFLTGSCRSTEGIDILSLLQKTEKKMGAYKYGGHEMAAGLTITMEQFDVFRESMRAAALELDDSKFSNTLFYELEIPLNKLTLPTVHFIRDTFYKIRLFSPDNKLYSAPTPMKNKENANVYLQKDNARYRAALWGTGKDFCEQYVRDGFKEIDVVYSAGIWNDRVSLEMQNYRVVS</sequence>
<proteinExistence type="predicted"/>
<evidence type="ECO:0000259" key="1">
    <source>
        <dbReference type="Pfam" id="PF01368"/>
    </source>
</evidence>
<dbReference type="RefSeq" id="WP_171778680.1">
    <property type="nucleotide sequence ID" value="NZ_CP045273.1"/>
</dbReference>
<dbReference type="Proteomes" id="UP000501076">
    <property type="component" value="Plasmid pFDU301A"/>
</dbReference>
<dbReference type="EMBL" id="CP045273">
    <property type="protein sequence ID" value="QJX80685.1"/>
    <property type="molecule type" value="Genomic_DNA"/>
</dbReference>
<dbReference type="InterPro" id="IPR051673">
    <property type="entry name" value="SSDNA_exonuclease_RecJ"/>
</dbReference>
<dbReference type="GO" id="GO:0004527">
    <property type="term" value="F:exonuclease activity"/>
    <property type="evidence" value="ECO:0007669"/>
    <property type="project" value="UniProtKB-KW"/>
</dbReference>
<evidence type="ECO:0000259" key="2">
    <source>
        <dbReference type="Pfam" id="PF02272"/>
    </source>
</evidence>
<evidence type="ECO:0000313" key="3">
    <source>
        <dbReference type="EMBL" id="QJX80685.1"/>
    </source>
</evidence>
<gene>
    <name evidence="3" type="ORF">FDZ14_31850</name>
</gene>
<dbReference type="GO" id="GO:0003676">
    <property type="term" value="F:nucleic acid binding"/>
    <property type="evidence" value="ECO:0007669"/>
    <property type="project" value="InterPro"/>
</dbReference>
<geneLocation type="plasmid" evidence="4">
    <name>pfdu301a</name>
</geneLocation>
<name>A0A6M6EAU7_PRIMG</name>
<dbReference type="PANTHER" id="PTHR30255:SF2">
    <property type="entry name" value="SINGLE-STRANDED-DNA-SPECIFIC EXONUCLEASE RECJ"/>
    <property type="match status" value="1"/>
</dbReference>
<dbReference type="Pfam" id="PF02272">
    <property type="entry name" value="DHHA1"/>
    <property type="match status" value="1"/>
</dbReference>
<reference evidence="3 4" key="1">
    <citation type="submission" date="2019-10" db="EMBL/GenBank/DDBJ databases">
        <title>Complete genome sequences for adaption low water activity.</title>
        <authorList>
            <person name="Zhao L."/>
            <person name="Zhong J."/>
        </authorList>
    </citation>
    <scope>NUCLEOTIDE SEQUENCE [LARGE SCALE GENOMIC DNA]</scope>
    <source>
        <strain evidence="3 4">FDU301</strain>
        <plasmid evidence="4">pfdu301a</plasmid>
    </source>
</reference>
<dbReference type="Gene3D" id="3.90.1640.30">
    <property type="match status" value="1"/>
</dbReference>
<feature type="domain" description="DDH" evidence="1">
    <location>
        <begin position="72"/>
        <end position="241"/>
    </location>
</feature>
<dbReference type="Gene3D" id="3.10.310.30">
    <property type="match status" value="1"/>
</dbReference>
<protein>
    <submittedName>
        <fullName evidence="3">Uncharacterized protein</fullName>
    </submittedName>
</protein>